<organism evidence="1 2">
    <name type="scientific">Caulobacter phage CcrColossus</name>
    <dbReference type="NCBI Taxonomy" id="1211640"/>
    <lineage>
        <taxon>Viruses</taxon>
        <taxon>Duplodnaviria</taxon>
        <taxon>Heunggongvirae</taxon>
        <taxon>Uroviricota</taxon>
        <taxon>Caudoviricetes</taxon>
        <taxon>Jeanschmidtviridae</taxon>
        <taxon>Colossusvirus</taxon>
        <taxon>Colossusvirus colossus</taxon>
    </lineage>
</organism>
<dbReference type="Proteomes" id="UP000000463">
    <property type="component" value="Segment"/>
</dbReference>
<gene>
    <name evidence="1" type="ORF">CcrColossus_gp365</name>
</gene>
<protein>
    <submittedName>
        <fullName evidence="1">Uncharacterized protein</fullName>
    </submittedName>
</protein>
<sequence>MSRGFIHLQGDRKPVVIPGLGSFLVSVNGSTMATDHVLVEFWAEGRDAPAMGHVGYKPRIAVTGGLDFGKPYNYNLRIGAGERDWSKAAHDQALLLAEAVQVHDAVGMLWVLKSLCHIGWLDHRDKLQQAEHTVENFTAMLADPLYPQTERYRNRETGEWVDEPVSEEERARRRAGWPAVLKRAQKTVDELTSAEALRQQRRIEMTRQLLKTLYFNTPKRKMSPREIAQAALNMLEGAE</sequence>
<keyword evidence="2" id="KW-1185">Reference proteome</keyword>
<evidence type="ECO:0000313" key="2">
    <source>
        <dbReference type="Proteomes" id="UP000000463"/>
    </source>
</evidence>
<dbReference type="KEGG" id="vg:13995293"/>
<dbReference type="OrthoDB" id="36253at10239"/>
<proteinExistence type="predicted"/>
<reference evidence="1 2" key="1">
    <citation type="journal article" date="2012" name="BMC Genomics">
        <title>The Caulobacter crescentus phage phiCbK: genomics of a canonical phage.</title>
        <authorList>
            <person name="Gill J.J."/>
            <person name="Berry J.D."/>
            <person name="Russell W.K."/>
            <person name="Lessor L."/>
            <person name="Escobar Garcia D.A."/>
            <person name="Hernandez D."/>
            <person name="Kane A."/>
            <person name="Keene J."/>
            <person name="Maddox M."/>
            <person name="Martin R."/>
            <person name="Mohan S."/>
            <person name="Thorn A.M."/>
            <person name="Russell D.H."/>
            <person name="Young R."/>
        </authorList>
    </citation>
    <scope>NUCLEOTIDE SEQUENCE [LARGE SCALE GENOMIC DNA]</scope>
</reference>
<dbReference type="EMBL" id="JX100810">
    <property type="protein sequence ID" value="AFU88235.1"/>
    <property type="molecule type" value="Genomic_DNA"/>
</dbReference>
<dbReference type="GeneID" id="13995293"/>
<name>K4JV45_9CAUD</name>
<dbReference type="RefSeq" id="YP_006988599.1">
    <property type="nucleotide sequence ID" value="NC_019406.1"/>
</dbReference>
<accession>K4JV45</accession>
<evidence type="ECO:0000313" key="1">
    <source>
        <dbReference type="EMBL" id="AFU88235.1"/>
    </source>
</evidence>